<evidence type="ECO:0000313" key="2">
    <source>
        <dbReference type="Proteomes" id="UP001163603"/>
    </source>
</evidence>
<organism evidence="1 2">
    <name type="scientific">Pistacia integerrima</name>
    <dbReference type="NCBI Taxonomy" id="434235"/>
    <lineage>
        <taxon>Eukaryota</taxon>
        <taxon>Viridiplantae</taxon>
        <taxon>Streptophyta</taxon>
        <taxon>Embryophyta</taxon>
        <taxon>Tracheophyta</taxon>
        <taxon>Spermatophyta</taxon>
        <taxon>Magnoliopsida</taxon>
        <taxon>eudicotyledons</taxon>
        <taxon>Gunneridae</taxon>
        <taxon>Pentapetalae</taxon>
        <taxon>rosids</taxon>
        <taxon>malvids</taxon>
        <taxon>Sapindales</taxon>
        <taxon>Anacardiaceae</taxon>
        <taxon>Pistacia</taxon>
    </lineage>
</organism>
<comment type="caution">
    <text evidence="1">The sequence shown here is derived from an EMBL/GenBank/DDBJ whole genome shotgun (WGS) entry which is preliminary data.</text>
</comment>
<name>A0ACC0WZ53_9ROSI</name>
<dbReference type="Proteomes" id="UP001163603">
    <property type="component" value="Chromosome 15"/>
</dbReference>
<evidence type="ECO:0000313" key="1">
    <source>
        <dbReference type="EMBL" id="KAJ0007195.1"/>
    </source>
</evidence>
<keyword evidence="2" id="KW-1185">Reference proteome</keyword>
<protein>
    <submittedName>
        <fullName evidence="1">Uncharacterized protein</fullName>
    </submittedName>
</protein>
<reference evidence="2" key="1">
    <citation type="journal article" date="2023" name="G3 (Bethesda)">
        <title>Genome assembly and association tests identify interacting loci associated with vigor, precocity, and sex in interspecific pistachio rootstocks.</title>
        <authorList>
            <person name="Palmer W."/>
            <person name="Jacygrad E."/>
            <person name="Sagayaradj S."/>
            <person name="Cavanaugh K."/>
            <person name="Han R."/>
            <person name="Bertier L."/>
            <person name="Beede B."/>
            <person name="Kafkas S."/>
            <person name="Golino D."/>
            <person name="Preece J."/>
            <person name="Michelmore R."/>
        </authorList>
    </citation>
    <scope>NUCLEOTIDE SEQUENCE [LARGE SCALE GENOMIC DNA]</scope>
</reference>
<accession>A0ACC0WZ53</accession>
<proteinExistence type="predicted"/>
<gene>
    <name evidence="1" type="ORF">Pint_29903</name>
</gene>
<dbReference type="EMBL" id="CM047750">
    <property type="protein sequence ID" value="KAJ0007195.1"/>
    <property type="molecule type" value="Genomic_DNA"/>
</dbReference>
<sequence>MRISRPPLLTRTLPALPAPTKASPGHTETNEIVYEEVVDKNSIKNQHADLIEPEISLHALSGWSIPRTMQIKAQICHHELEVLIDSGFTHNFLSAKMTEMLQLPVIQTEPFVVRVANVSSLKCQGRFEHVRVILQGIPFTLTLYSLTLTGLDLVLRVQWLEQLGPVMCNWQKMTMEFQWEDQEHKLQGSNSQAI</sequence>